<evidence type="ECO:0000256" key="1">
    <source>
        <dbReference type="SAM" id="MobiDB-lite"/>
    </source>
</evidence>
<dbReference type="OrthoDB" id="686454at2759"/>
<gene>
    <name evidence="4" type="ORF">COLO4_13040</name>
</gene>
<proteinExistence type="predicted"/>
<evidence type="ECO:0000313" key="5">
    <source>
        <dbReference type="Proteomes" id="UP000187203"/>
    </source>
</evidence>
<protein>
    <submittedName>
        <fullName evidence="4">Uncharacterized protein</fullName>
    </submittedName>
</protein>
<feature type="transmembrane region" description="Helical" evidence="2">
    <location>
        <begin position="86"/>
        <end position="108"/>
    </location>
</feature>
<evidence type="ECO:0000313" key="4">
    <source>
        <dbReference type="EMBL" id="OMO99898.1"/>
    </source>
</evidence>
<keyword evidence="5" id="KW-1185">Reference proteome</keyword>
<dbReference type="PANTHER" id="PTHR34558:SF4">
    <property type="entry name" value="TRANSMEMBRANE PROTEIN"/>
    <property type="match status" value="1"/>
</dbReference>
<dbReference type="PANTHER" id="PTHR34558">
    <property type="entry name" value="EXPRESSED PROTEIN"/>
    <property type="match status" value="1"/>
</dbReference>
<feature type="compositionally biased region" description="Basic and acidic residues" evidence="1">
    <location>
        <begin position="63"/>
        <end position="83"/>
    </location>
</feature>
<feature type="signal peptide" evidence="3">
    <location>
        <begin position="1"/>
        <end position="21"/>
    </location>
</feature>
<dbReference type="AlphaFoldDB" id="A0A1R3JYG8"/>
<feature type="region of interest" description="Disordered" evidence="1">
    <location>
        <begin position="45"/>
        <end position="87"/>
    </location>
</feature>
<keyword evidence="2" id="KW-0472">Membrane</keyword>
<comment type="caution">
    <text evidence="4">The sequence shown here is derived from an EMBL/GenBank/DDBJ whole genome shotgun (WGS) entry which is preliminary data.</text>
</comment>
<keyword evidence="3" id="KW-0732">Signal</keyword>
<keyword evidence="2" id="KW-0812">Transmembrane</keyword>
<sequence>MGVPKLVLVCLVLVEILLVQAAVADKSDINPSQIKVIQKENEPGWVIQREADEPAAGPAESSSETKEAVAPEIRRLGKHHTSDKSVAGGGVIIGGLVTAIFAAVYAYIRVTRKRGVVKY</sequence>
<dbReference type="EMBL" id="AWUE01015027">
    <property type="protein sequence ID" value="OMO99898.1"/>
    <property type="molecule type" value="Genomic_DNA"/>
</dbReference>
<evidence type="ECO:0000256" key="3">
    <source>
        <dbReference type="SAM" id="SignalP"/>
    </source>
</evidence>
<organism evidence="4 5">
    <name type="scientific">Corchorus olitorius</name>
    <dbReference type="NCBI Taxonomy" id="93759"/>
    <lineage>
        <taxon>Eukaryota</taxon>
        <taxon>Viridiplantae</taxon>
        <taxon>Streptophyta</taxon>
        <taxon>Embryophyta</taxon>
        <taxon>Tracheophyta</taxon>
        <taxon>Spermatophyta</taxon>
        <taxon>Magnoliopsida</taxon>
        <taxon>eudicotyledons</taxon>
        <taxon>Gunneridae</taxon>
        <taxon>Pentapetalae</taxon>
        <taxon>rosids</taxon>
        <taxon>malvids</taxon>
        <taxon>Malvales</taxon>
        <taxon>Malvaceae</taxon>
        <taxon>Grewioideae</taxon>
        <taxon>Apeibeae</taxon>
        <taxon>Corchorus</taxon>
    </lineage>
</organism>
<evidence type="ECO:0000256" key="2">
    <source>
        <dbReference type="SAM" id="Phobius"/>
    </source>
</evidence>
<feature type="chain" id="PRO_5013317586" evidence="3">
    <location>
        <begin position="22"/>
        <end position="119"/>
    </location>
</feature>
<keyword evidence="2" id="KW-1133">Transmembrane helix</keyword>
<name>A0A1R3JYG8_9ROSI</name>
<dbReference type="Proteomes" id="UP000187203">
    <property type="component" value="Unassembled WGS sequence"/>
</dbReference>
<reference evidence="5" key="1">
    <citation type="submission" date="2013-09" db="EMBL/GenBank/DDBJ databases">
        <title>Corchorus olitorius genome sequencing.</title>
        <authorList>
            <person name="Alam M."/>
            <person name="Haque M.S."/>
            <person name="Islam M.S."/>
            <person name="Emdad E.M."/>
            <person name="Islam M.M."/>
            <person name="Ahmed B."/>
            <person name="Halim A."/>
            <person name="Hossen Q.M.M."/>
            <person name="Hossain M.Z."/>
            <person name="Ahmed R."/>
            <person name="Khan M.M."/>
            <person name="Islam R."/>
            <person name="Rashid M.M."/>
            <person name="Khan S.A."/>
            <person name="Rahman M.S."/>
            <person name="Alam M."/>
            <person name="Yahiya A.S."/>
            <person name="Khan M.S."/>
            <person name="Azam M.S."/>
            <person name="Haque T."/>
            <person name="Lashkar M.Z.H."/>
            <person name="Akhand A.I."/>
            <person name="Morshed G."/>
            <person name="Roy S."/>
            <person name="Uddin K.S."/>
            <person name="Rabeya T."/>
            <person name="Hossain A.S."/>
            <person name="Chowdhury A."/>
            <person name="Snigdha A.R."/>
            <person name="Mortoza M.S."/>
            <person name="Matin S.A."/>
            <person name="Hoque S.M.E."/>
            <person name="Islam M.K."/>
            <person name="Roy D.K."/>
            <person name="Haider R."/>
            <person name="Moosa M.M."/>
            <person name="Elias S.M."/>
            <person name="Hasan A.M."/>
            <person name="Jahan S."/>
            <person name="Shafiuddin M."/>
            <person name="Mahmood N."/>
            <person name="Shommy N.S."/>
        </authorList>
    </citation>
    <scope>NUCLEOTIDE SEQUENCE [LARGE SCALE GENOMIC DNA]</scope>
    <source>
        <strain evidence="5">cv. O-4</strain>
    </source>
</reference>
<accession>A0A1R3JYG8</accession>